<feature type="domain" description="HAT C-terminal dimerisation" evidence="2">
    <location>
        <begin position="330"/>
        <end position="407"/>
    </location>
</feature>
<dbReference type="Proteomes" id="UP000821853">
    <property type="component" value="Chromosome 9"/>
</dbReference>
<evidence type="ECO:0000256" key="1">
    <source>
        <dbReference type="SAM" id="MobiDB-lite"/>
    </source>
</evidence>
<feature type="compositionally biased region" description="Gly residues" evidence="1">
    <location>
        <begin position="309"/>
        <end position="318"/>
    </location>
</feature>
<dbReference type="InterPro" id="IPR008906">
    <property type="entry name" value="HATC_C_dom"/>
</dbReference>
<keyword evidence="4" id="KW-1185">Reference proteome</keyword>
<evidence type="ECO:0000313" key="3">
    <source>
        <dbReference type="EMBL" id="KAH9381736.1"/>
    </source>
</evidence>
<dbReference type="AlphaFoldDB" id="A0A9J6H3Y1"/>
<dbReference type="GO" id="GO:0006357">
    <property type="term" value="P:regulation of transcription by RNA polymerase II"/>
    <property type="evidence" value="ECO:0007669"/>
    <property type="project" value="TreeGrafter"/>
</dbReference>
<evidence type="ECO:0000259" key="2">
    <source>
        <dbReference type="Pfam" id="PF05699"/>
    </source>
</evidence>
<dbReference type="PANTHER" id="PTHR46169:SF29">
    <property type="entry name" value="DNA REPLICATION-RELATED ELEMENT FACTOR, ISOFORM A"/>
    <property type="match status" value="1"/>
</dbReference>
<dbReference type="GO" id="GO:0046983">
    <property type="term" value="F:protein dimerization activity"/>
    <property type="evidence" value="ECO:0007669"/>
    <property type="project" value="InterPro"/>
</dbReference>
<sequence>MFVPQDVWLGSTSCVSVSAHFILNWRLRTVFLAGRYFVDADPAYSVQQLMAEALAQYGLGDKVAHAAVYAAAGVVRSFQTCLPGFSACPEEGAALPGSAGALPGGGSEGEWRPGNLLSLDSKDLGSLALEGLGCFAEALQTCVSDGLRDDLHLEAAINKVSGLVDLARGLPQGTPDSIRQAVEAGCSTWHGQLRVVRATAGSPLDALQSAAPALGFTPDDLETLRELSELMEPFEEAFHLSRGEGRITASYVVPCIRGLRAHLGSGTALPACEADGDRDGPASPPCDEAPGERRQSKLFRYMSPEDGNNGSGGSGDGGSAQQPAAPQCWEVNSYLASPCLPETGCPLDFWRQHQGQYPKLAQLACRMLSVPATASHVLRMCRVGGKVANPADFRLNGVTFENLMFIKCNQGLR</sequence>
<dbReference type="SUPFAM" id="SSF53098">
    <property type="entry name" value="Ribonuclease H-like"/>
    <property type="match status" value="1"/>
</dbReference>
<protein>
    <recommendedName>
        <fullName evidence="2">HAT C-terminal dimerisation domain-containing protein</fullName>
    </recommendedName>
</protein>
<accession>A0A9J6H3Y1</accession>
<reference evidence="3 4" key="1">
    <citation type="journal article" date="2020" name="Cell">
        <title>Large-Scale Comparative Analyses of Tick Genomes Elucidate Their Genetic Diversity and Vector Capacities.</title>
        <authorList>
            <consortium name="Tick Genome and Microbiome Consortium (TIGMIC)"/>
            <person name="Jia N."/>
            <person name="Wang J."/>
            <person name="Shi W."/>
            <person name="Du L."/>
            <person name="Sun Y."/>
            <person name="Zhan W."/>
            <person name="Jiang J.F."/>
            <person name="Wang Q."/>
            <person name="Zhang B."/>
            <person name="Ji P."/>
            <person name="Bell-Sakyi L."/>
            <person name="Cui X.M."/>
            <person name="Yuan T.T."/>
            <person name="Jiang B.G."/>
            <person name="Yang W.F."/>
            <person name="Lam T.T."/>
            <person name="Chang Q.C."/>
            <person name="Ding S.J."/>
            <person name="Wang X.J."/>
            <person name="Zhu J.G."/>
            <person name="Ruan X.D."/>
            <person name="Zhao L."/>
            <person name="Wei J.T."/>
            <person name="Ye R.Z."/>
            <person name="Que T.C."/>
            <person name="Du C.H."/>
            <person name="Zhou Y.H."/>
            <person name="Cheng J.X."/>
            <person name="Dai P.F."/>
            <person name="Guo W.B."/>
            <person name="Han X.H."/>
            <person name="Huang E.J."/>
            <person name="Li L.F."/>
            <person name="Wei W."/>
            <person name="Gao Y.C."/>
            <person name="Liu J.Z."/>
            <person name="Shao H.Z."/>
            <person name="Wang X."/>
            <person name="Wang C.C."/>
            <person name="Yang T.C."/>
            <person name="Huo Q.B."/>
            <person name="Li W."/>
            <person name="Chen H.Y."/>
            <person name="Chen S.E."/>
            <person name="Zhou L.G."/>
            <person name="Ni X.B."/>
            <person name="Tian J.H."/>
            <person name="Sheng Y."/>
            <person name="Liu T."/>
            <person name="Pan Y.S."/>
            <person name="Xia L.Y."/>
            <person name="Li J."/>
            <person name="Zhao F."/>
            <person name="Cao W.C."/>
        </authorList>
    </citation>
    <scope>NUCLEOTIDE SEQUENCE [LARGE SCALE GENOMIC DNA]</scope>
    <source>
        <strain evidence="3">HaeL-2018</strain>
    </source>
</reference>
<organism evidence="3 4">
    <name type="scientific">Haemaphysalis longicornis</name>
    <name type="common">Bush tick</name>
    <dbReference type="NCBI Taxonomy" id="44386"/>
    <lineage>
        <taxon>Eukaryota</taxon>
        <taxon>Metazoa</taxon>
        <taxon>Ecdysozoa</taxon>
        <taxon>Arthropoda</taxon>
        <taxon>Chelicerata</taxon>
        <taxon>Arachnida</taxon>
        <taxon>Acari</taxon>
        <taxon>Parasitiformes</taxon>
        <taxon>Ixodida</taxon>
        <taxon>Ixodoidea</taxon>
        <taxon>Ixodidae</taxon>
        <taxon>Haemaphysalinae</taxon>
        <taxon>Haemaphysalis</taxon>
    </lineage>
</organism>
<gene>
    <name evidence="3" type="ORF">HPB48_010555</name>
</gene>
<comment type="caution">
    <text evidence="3">The sequence shown here is derived from an EMBL/GenBank/DDBJ whole genome shotgun (WGS) entry which is preliminary data.</text>
</comment>
<dbReference type="OrthoDB" id="1607513at2759"/>
<dbReference type="Pfam" id="PF05699">
    <property type="entry name" value="Dimer_Tnp_hAT"/>
    <property type="match status" value="1"/>
</dbReference>
<proteinExistence type="predicted"/>
<evidence type="ECO:0000313" key="4">
    <source>
        <dbReference type="Proteomes" id="UP000821853"/>
    </source>
</evidence>
<dbReference type="VEuPathDB" id="VectorBase:HLOH_043059"/>
<dbReference type="GO" id="GO:0005634">
    <property type="term" value="C:nucleus"/>
    <property type="evidence" value="ECO:0007669"/>
    <property type="project" value="TreeGrafter"/>
</dbReference>
<dbReference type="PANTHER" id="PTHR46169">
    <property type="entry name" value="DNA REPLICATION-RELATED ELEMENT FACTOR, ISOFORM A"/>
    <property type="match status" value="1"/>
</dbReference>
<feature type="region of interest" description="Disordered" evidence="1">
    <location>
        <begin position="272"/>
        <end position="324"/>
    </location>
</feature>
<dbReference type="InterPro" id="IPR012337">
    <property type="entry name" value="RNaseH-like_sf"/>
</dbReference>
<dbReference type="InterPro" id="IPR052717">
    <property type="entry name" value="Vacuolar_transposase_reg"/>
</dbReference>
<dbReference type="EMBL" id="JABSTR010000011">
    <property type="protein sequence ID" value="KAH9381736.1"/>
    <property type="molecule type" value="Genomic_DNA"/>
</dbReference>
<name>A0A9J6H3Y1_HAELO</name>